<gene>
    <name evidence="1" type="ORF">I7412_17370</name>
</gene>
<comment type="caution">
    <text evidence="1">The sequence shown here is derived from an EMBL/GenBank/DDBJ whole genome shotgun (WGS) entry which is preliminary data.</text>
</comment>
<dbReference type="Proteomes" id="UP000604475">
    <property type="component" value="Unassembled WGS sequence"/>
</dbReference>
<reference evidence="1" key="1">
    <citation type="submission" date="2020-12" db="EMBL/GenBank/DDBJ databases">
        <title>Genomic characterization of non-nitrogen-fixing Frankia strains.</title>
        <authorList>
            <person name="Carlos-Shanley C."/>
            <person name="Guerra T."/>
            <person name="Hahn D."/>
        </authorList>
    </citation>
    <scope>NUCLEOTIDE SEQUENCE</scope>
    <source>
        <strain evidence="1">CN6</strain>
    </source>
</reference>
<dbReference type="AlphaFoldDB" id="A0A937RHD7"/>
<protein>
    <submittedName>
        <fullName evidence="1">Uncharacterized protein</fullName>
    </submittedName>
</protein>
<dbReference type="EMBL" id="JAEACQ010000197">
    <property type="protein sequence ID" value="MBL7628894.1"/>
    <property type="molecule type" value="Genomic_DNA"/>
</dbReference>
<proteinExistence type="predicted"/>
<organism evidence="1 2">
    <name type="scientific">Frankia nepalensis</name>
    <dbReference type="NCBI Taxonomy" id="1836974"/>
    <lineage>
        <taxon>Bacteria</taxon>
        <taxon>Bacillati</taxon>
        <taxon>Actinomycetota</taxon>
        <taxon>Actinomycetes</taxon>
        <taxon>Frankiales</taxon>
        <taxon>Frankiaceae</taxon>
        <taxon>Frankia</taxon>
    </lineage>
</organism>
<keyword evidence="2" id="KW-1185">Reference proteome</keyword>
<name>A0A937RHD7_9ACTN</name>
<sequence length="310" mass="34424">MEFGALRPSRTIGWVADLKPELVSIWREPRGEWPSDANDGPPLLERSLLLSSGSDNFLLDPGRIDPTGEWASCGFTNWYPGAGKHQPSFRAGMEEHYAAFVRFQAPESETHAEVAQQVDSAYRASLRGDRGQEDVFESARSFGSLRADVLAAQVHELTGRYRAALAFGRFDLDSLGPDSTVLDDLLPLFVAACLNRRDKHQRALDRAWRGAPAQYGERLRQLAAQYQDTGGLDADFSYAPGFASGVDRARTFIRAGHHDEAFAEILAALPLWKPLSSLHLAPMGLLWDREIGPIVTHERRQRLLSSPRTS</sequence>
<evidence type="ECO:0000313" key="1">
    <source>
        <dbReference type="EMBL" id="MBL7628894.1"/>
    </source>
</evidence>
<accession>A0A937RHD7</accession>
<evidence type="ECO:0000313" key="2">
    <source>
        <dbReference type="Proteomes" id="UP000604475"/>
    </source>
</evidence>